<dbReference type="InterPro" id="IPR041948">
    <property type="entry name" value="Rnl1/2_C_sf"/>
</dbReference>
<protein>
    <submittedName>
        <fullName evidence="1">Uncharacterized protein</fullName>
    </submittedName>
</protein>
<dbReference type="AlphaFoldDB" id="A0A3S1BJJ7"/>
<name>A0A3S1BJJ7_ELYCH</name>
<evidence type="ECO:0000313" key="1">
    <source>
        <dbReference type="EMBL" id="RUS85207.1"/>
    </source>
</evidence>
<proteinExistence type="predicted"/>
<keyword evidence="2" id="KW-1185">Reference proteome</keyword>
<evidence type="ECO:0000313" key="2">
    <source>
        <dbReference type="Proteomes" id="UP000271974"/>
    </source>
</evidence>
<organism evidence="1 2">
    <name type="scientific">Elysia chlorotica</name>
    <name type="common">Eastern emerald elysia</name>
    <name type="synonym">Sea slug</name>
    <dbReference type="NCBI Taxonomy" id="188477"/>
    <lineage>
        <taxon>Eukaryota</taxon>
        <taxon>Metazoa</taxon>
        <taxon>Spiralia</taxon>
        <taxon>Lophotrochozoa</taxon>
        <taxon>Mollusca</taxon>
        <taxon>Gastropoda</taxon>
        <taxon>Heterobranchia</taxon>
        <taxon>Euthyneura</taxon>
        <taxon>Panpulmonata</taxon>
        <taxon>Sacoglossa</taxon>
        <taxon>Placobranchoidea</taxon>
        <taxon>Plakobranchidae</taxon>
        <taxon>Elysia</taxon>
    </lineage>
</organism>
<dbReference type="Gene3D" id="1.10.10.1810">
    <property type="entry name" value="RNA ligase"/>
    <property type="match status" value="1"/>
</dbReference>
<reference evidence="1 2" key="1">
    <citation type="submission" date="2019-01" db="EMBL/GenBank/DDBJ databases">
        <title>A draft genome assembly of the solar-powered sea slug Elysia chlorotica.</title>
        <authorList>
            <person name="Cai H."/>
            <person name="Li Q."/>
            <person name="Fang X."/>
            <person name="Li J."/>
            <person name="Curtis N.E."/>
            <person name="Altenburger A."/>
            <person name="Shibata T."/>
            <person name="Feng M."/>
            <person name="Maeda T."/>
            <person name="Schwartz J.A."/>
            <person name="Shigenobu S."/>
            <person name="Lundholm N."/>
            <person name="Nishiyama T."/>
            <person name="Yang H."/>
            <person name="Hasebe M."/>
            <person name="Li S."/>
            <person name="Pierce S.K."/>
            <person name="Wang J."/>
        </authorList>
    </citation>
    <scope>NUCLEOTIDE SEQUENCE [LARGE SCALE GENOMIC DNA]</scope>
    <source>
        <strain evidence="1">EC2010</strain>
        <tissue evidence="1">Whole organism of an adult</tissue>
    </source>
</reference>
<sequence>MVRHPLCFHVKVVMSPLTRPDYKRHAIKLLSAAFTDVRETVKGKKVQVNYCTKARYLSVISKLDVPEREDTEMVISMFINDIEKESGEPLSINKRKGSVKAVRGWLAKDGYIKDVQTYQAGKTTEPTAQLSNELSTDHICGASSEFTKSIEEEDTDFTEVDMPFGDLFGDS</sequence>
<comment type="caution">
    <text evidence="1">The sequence shown here is derived from an EMBL/GenBank/DDBJ whole genome shotgun (WGS) entry which is preliminary data.</text>
</comment>
<gene>
    <name evidence="1" type="ORF">EGW08_007033</name>
</gene>
<dbReference type="EMBL" id="RQTK01000178">
    <property type="protein sequence ID" value="RUS85207.1"/>
    <property type="molecule type" value="Genomic_DNA"/>
</dbReference>
<accession>A0A3S1BJJ7</accession>
<dbReference type="Proteomes" id="UP000271974">
    <property type="component" value="Unassembled WGS sequence"/>
</dbReference>